<evidence type="ECO:0000256" key="3">
    <source>
        <dbReference type="ARBA" id="ARBA00023163"/>
    </source>
</evidence>
<feature type="compositionally biased region" description="Basic and acidic residues" evidence="5">
    <location>
        <begin position="486"/>
        <end position="499"/>
    </location>
</feature>
<protein>
    <recommendedName>
        <fullName evidence="6">BHLH domain-containing protein</fullName>
    </recommendedName>
</protein>
<feature type="domain" description="BHLH" evidence="6">
    <location>
        <begin position="485"/>
        <end position="534"/>
    </location>
</feature>
<evidence type="ECO:0000256" key="1">
    <source>
        <dbReference type="ARBA" id="ARBA00004123"/>
    </source>
</evidence>
<proteinExistence type="predicted"/>
<keyword evidence="4" id="KW-0539">Nucleus</keyword>
<reference evidence="7 8" key="1">
    <citation type="journal article" date="2021" name="Comput. Struct. Biotechnol. J.">
        <title>De novo genome assembly of the potent medicinal plant Rehmannia glutinosa using nanopore technology.</title>
        <authorList>
            <person name="Ma L."/>
            <person name="Dong C."/>
            <person name="Song C."/>
            <person name="Wang X."/>
            <person name="Zheng X."/>
            <person name="Niu Y."/>
            <person name="Chen S."/>
            <person name="Feng W."/>
        </authorList>
    </citation>
    <scope>NUCLEOTIDE SEQUENCE [LARGE SCALE GENOMIC DNA]</scope>
    <source>
        <tissue evidence="7">Leaves</tissue>
    </source>
</reference>
<dbReference type="EMBL" id="JABTTQ020000010">
    <property type="protein sequence ID" value="KAK6146891.1"/>
    <property type="molecule type" value="Genomic_DNA"/>
</dbReference>
<dbReference type="PANTHER" id="PTHR46196">
    <property type="entry name" value="TRANSCRIPTION FACTOR BHLH155-LIKE ISOFORM X1-RELATED"/>
    <property type="match status" value="1"/>
</dbReference>
<evidence type="ECO:0000259" key="6">
    <source>
        <dbReference type="PROSITE" id="PS50888"/>
    </source>
</evidence>
<name>A0ABR0WJ35_REHGL</name>
<dbReference type="InterPro" id="IPR011598">
    <property type="entry name" value="bHLH_dom"/>
</dbReference>
<dbReference type="PROSITE" id="PS50888">
    <property type="entry name" value="BHLH"/>
    <property type="match status" value="1"/>
</dbReference>
<organism evidence="7 8">
    <name type="scientific">Rehmannia glutinosa</name>
    <name type="common">Chinese foxglove</name>
    <dbReference type="NCBI Taxonomy" id="99300"/>
    <lineage>
        <taxon>Eukaryota</taxon>
        <taxon>Viridiplantae</taxon>
        <taxon>Streptophyta</taxon>
        <taxon>Embryophyta</taxon>
        <taxon>Tracheophyta</taxon>
        <taxon>Spermatophyta</taxon>
        <taxon>Magnoliopsida</taxon>
        <taxon>eudicotyledons</taxon>
        <taxon>Gunneridae</taxon>
        <taxon>Pentapetalae</taxon>
        <taxon>asterids</taxon>
        <taxon>lamiids</taxon>
        <taxon>Lamiales</taxon>
        <taxon>Orobanchaceae</taxon>
        <taxon>Rehmannieae</taxon>
        <taxon>Rehmannia</taxon>
    </lineage>
</organism>
<evidence type="ECO:0000313" key="8">
    <source>
        <dbReference type="Proteomes" id="UP001318860"/>
    </source>
</evidence>
<dbReference type="PANTHER" id="PTHR46196:SF3">
    <property type="entry name" value="TRANSCRIPTION FACTOR LHW-LIKE ISOFORM X1"/>
    <property type="match status" value="1"/>
</dbReference>
<accession>A0ABR0WJ35</accession>
<dbReference type="Proteomes" id="UP001318860">
    <property type="component" value="Unassembled WGS sequence"/>
</dbReference>
<dbReference type="Pfam" id="PF14215">
    <property type="entry name" value="bHLH-MYC_N"/>
    <property type="match status" value="1"/>
</dbReference>
<evidence type="ECO:0000256" key="5">
    <source>
        <dbReference type="SAM" id="MobiDB-lite"/>
    </source>
</evidence>
<keyword evidence="8" id="KW-1185">Reference proteome</keyword>
<evidence type="ECO:0000256" key="2">
    <source>
        <dbReference type="ARBA" id="ARBA00023015"/>
    </source>
</evidence>
<dbReference type="Pfam" id="PF23176">
    <property type="entry name" value="bHLH_LHW"/>
    <property type="match status" value="1"/>
</dbReference>
<evidence type="ECO:0000313" key="7">
    <source>
        <dbReference type="EMBL" id="KAK6146891.1"/>
    </source>
</evidence>
<dbReference type="InterPro" id="IPR025610">
    <property type="entry name" value="MYC/MYB_N"/>
</dbReference>
<comment type="caution">
    <text evidence="7">The sequence shown here is derived from an EMBL/GenBank/DDBJ whole genome shotgun (WGS) entry which is preliminary data.</text>
</comment>
<keyword evidence="3" id="KW-0804">Transcription</keyword>
<sequence>MLDLLKPMEPPMKRRAGLWIVQAGRGSYRGMFWKLKHQHEMVLVWEDGFCDILKLRDPVVSPIEDLYLGNSDKILSTFSSSVLHGTPGECPVGLAVAEMSSGSHVVGKGVVGKAAFTGNTSWIYSDNIETDVFNTVLVPEYPDEWLLQFAAGIKTILLLPVIPHGVLQLGSVETNLEEPSTVTTENVNADQNATHAVRTKDYNLIANQMMPVFMVQDFCNTSVRCVTETSENVTENDFSRQPLSMTHLDEPCQLSYEDNQSFITKNDISNYYHEETSSPSSYFDNFSRRMYGEFMNESMGFHFEDGATDPTFLGRDFDSGICESGGNFFSFPGDYELNKILGTSVEDNTYPYTYGTSISGHDLACHSSGDRETSYSMDLSVVEVEHLLETVVANASSILDDNSSNKSGITSSNSVPVEAYKVPWNFLTSEFSAPGINTTRNLSASLSSVESKIGALSDKQKKRKGYDSQKPGKLSRLSTTNKRRAHTGDNQKPKPRDRQLIQDRLKELRELVPNSEKCSIDGLLDKTINHMLFLSNVTKRADKLRDQVLEKSHSGLGWGDLARRNLPKIVQYLAVAFKRKFVSGIHTSRSFCSVCRGELLAEMHGNPDTDEKTRRPAEVNHGHQNGTSWAVELGSEQQLCPIVVKDLNHPGHMLIEMLCTDHGRFLEIADVIHRLKLTILRVSWKKRR</sequence>
<feature type="region of interest" description="Disordered" evidence="5">
    <location>
        <begin position="453"/>
        <end position="499"/>
    </location>
</feature>
<gene>
    <name evidence="7" type="ORF">DH2020_017803</name>
</gene>
<keyword evidence="2" id="KW-0805">Transcription regulation</keyword>
<dbReference type="InterPro" id="IPR043561">
    <property type="entry name" value="LHW-like"/>
</dbReference>
<evidence type="ECO:0000256" key="4">
    <source>
        <dbReference type="ARBA" id="ARBA00023242"/>
    </source>
</evidence>
<comment type="subcellular location">
    <subcellularLocation>
        <location evidence="1">Nucleus</location>
    </subcellularLocation>
</comment>